<dbReference type="InterPro" id="IPR032675">
    <property type="entry name" value="LRR_dom_sf"/>
</dbReference>
<dbReference type="InterPro" id="IPR026906">
    <property type="entry name" value="LRR_5"/>
</dbReference>
<dbReference type="OMA" id="LPRECMM"/>
<dbReference type="InterPro" id="IPR053139">
    <property type="entry name" value="Surface_bspA-like"/>
</dbReference>
<reference evidence="2 3" key="1">
    <citation type="journal article" date="2012" name="Genome Biol.">
        <title>Genome and low-iron response of an oceanic diatom adapted to chronic iron limitation.</title>
        <authorList>
            <person name="Lommer M."/>
            <person name="Specht M."/>
            <person name="Roy A.S."/>
            <person name="Kraemer L."/>
            <person name="Andreson R."/>
            <person name="Gutowska M.A."/>
            <person name="Wolf J."/>
            <person name="Bergner S.V."/>
            <person name="Schilhabel M.B."/>
            <person name="Klostermeier U.C."/>
            <person name="Beiko R.G."/>
            <person name="Rosenstiel P."/>
            <person name="Hippler M."/>
            <person name="Laroche J."/>
        </authorList>
    </citation>
    <scope>NUCLEOTIDE SEQUENCE [LARGE SCALE GENOMIC DNA]</scope>
    <source>
        <strain evidence="2 3">CCMP1005</strain>
    </source>
</reference>
<evidence type="ECO:0000256" key="1">
    <source>
        <dbReference type="SAM" id="MobiDB-lite"/>
    </source>
</evidence>
<dbReference type="OrthoDB" id="6363818at2759"/>
<accession>K0RMX4</accession>
<comment type="caution">
    <text evidence="2">The sequence shown here is derived from an EMBL/GenBank/DDBJ whole genome shotgun (WGS) entry which is preliminary data.</text>
</comment>
<dbReference type="SUPFAM" id="SSF52058">
    <property type="entry name" value="L domain-like"/>
    <property type="match status" value="1"/>
</dbReference>
<dbReference type="Gene3D" id="3.40.50.12480">
    <property type="match status" value="1"/>
</dbReference>
<dbReference type="PANTHER" id="PTHR45661:SF3">
    <property type="entry name" value="IG-LIKE DOMAIN-CONTAINING PROTEIN"/>
    <property type="match status" value="1"/>
</dbReference>
<sequence>MGDQLQQAAAQPEVFLLYEGGEVAQELRTSLTHVRVGPQVKEIPYEAFSGCDTLIDLQLNEGLQVIGERAFDGCKSLRSVTLPSTVTKLGKLAFVRSCSLIELQLNEGMQVIDGGAFNGCKSLRSVTLPSTVTELSEFAFYGCSNLAEVRFNNGQRIIDERAFAGCVSLRSVTLPLTVTELGWRAFVNCSSLIELQLNEGLQVIASCAFQGCKSLQSVTLPSTVTKLGDGIFSSCSSPIEVYLNEGLQKIGADAFAYCSALRSVTIPSTVTELGVCAFHCCINLSEAIFIDNKKIINQEFFTCGSWQEGQGLLNQEALDKILFDEEVDFAFDGCPLTTVKISISWAVSERMARLPRECMMSVEERIHYLRNLELLQDGNVLTCFPVWVCVPGVDDSDDETEGERAMDKLSYPTKDHSKVALHNLKPGTRTPDRASKPRSRTRIPLRTVRIEAPRVLHHRLELRPVDELHPARRQTSDPTKYNSKVALHNLKCTMEITEECIPDQNRPPITILASAEAVNSAITDEVERRSTPPNYTANGTPPFET</sequence>
<organism evidence="2 3">
    <name type="scientific">Thalassiosira oceanica</name>
    <name type="common">Marine diatom</name>
    <dbReference type="NCBI Taxonomy" id="159749"/>
    <lineage>
        <taxon>Eukaryota</taxon>
        <taxon>Sar</taxon>
        <taxon>Stramenopiles</taxon>
        <taxon>Ochrophyta</taxon>
        <taxon>Bacillariophyta</taxon>
        <taxon>Coscinodiscophyceae</taxon>
        <taxon>Thalassiosirophycidae</taxon>
        <taxon>Thalassiosirales</taxon>
        <taxon>Thalassiosiraceae</taxon>
        <taxon>Thalassiosira</taxon>
    </lineage>
</organism>
<dbReference type="EMBL" id="AGNL01034724">
    <property type="protein sequence ID" value="EJK55098.1"/>
    <property type="molecule type" value="Genomic_DNA"/>
</dbReference>
<dbReference type="Pfam" id="PF13306">
    <property type="entry name" value="LRR_5"/>
    <property type="match status" value="1"/>
</dbReference>
<dbReference type="AlphaFoldDB" id="K0RMX4"/>
<keyword evidence="3" id="KW-1185">Reference proteome</keyword>
<dbReference type="PANTHER" id="PTHR45661">
    <property type="entry name" value="SURFACE ANTIGEN"/>
    <property type="match status" value="1"/>
</dbReference>
<feature type="region of interest" description="Disordered" evidence="1">
    <location>
        <begin position="522"/>
        <end position="545"/>
    </location>
</feature>
<proteinExistence type="predicted"/>
<gene>
    <name evidence="2" type="ORF">THAOC_25201</name>
</gene>
<evidence type="ECO:0000313" key="3">
    <source>
        <dbReference type="Proteomes" id="UP000266841"/>
    </source>
</evidence>
<name>K0RMX4_THAOC</name>
<evidence type="ECO:0000313" key="2">
    <source>
        <dbReference type="EMBL" id="EJK55098.1"/>
    </source>
</evidence>
<protein>
    <submittedName>
        <fullName evidence="2">Uncharacterized protein</fullName>
    </submittedName>
</protein>
<dbReference type="Gene3D" id="3.80.10.10">
    <property type="entry name" value="Ribonuclease Inhibitor"/>
    <property type="match status" value="2"/>
</dbReference>
<dbReference type="Proteomes" id="UP000266841">
    <property type="component" value="Unassembled WGS sequence"/>
</dbReference>